<feature type="domain" description="BON" evidence="2">
    <location>
        <begin position="41"/>
        <end position="109"/>
    </location>
</feature>
<dbReference type="PANTHER" id="PTHR34606">
    <property type="entry name" value="BON DOMAIN-CONTAINING PROTEIN"/>
    <property type="match status" value="1"/>
</dbReference>
<keyword evidence="1" id="KW-0732">Signal</keyword>
<protein>
    <submittedName>
        <fullName evidence="3">BON domain-containing protein</fullName>
    </submittedName>
</protein>
<evidence type="ECO:0000256" key="1">
    <source>
        <dbReference type="SAM" id="SignalP"/>
    </source>
</evidence>
<dbReference type="InterPro" id="IPR014004">
    <property type="entry name" value="Transpt-assoc_nodulatn_dom_bac"/>
</dbReference>
<proteinExistence type="predicted"/>
<gene>
    <name evidence="3" type="ORF">PQR62_03060</name>
</gene>
<dbReference type="PANTHER" id="PTHR34606:SF16">
    <property type="entry name" value="BON DOMAIN-CONTAINING PROTEIN"/>
    <property type="match status" value="1"/>
</dbReference>
<dbReference type="Gene3D" id="3.30.1340.30">
    <property type="match status" value="1"/>
</dbReference>
<accession>A0ABW9A4C8</accession>
<dbReference type="PROSITE" id="PS50914">
    <property type="entry name" value="BON"/>
    <property type="match status" value="1"/>
</dbReference>
<dbReference type="RefSeq" id="WP_408154707.1">
    <property type="nucleotide sequence ID" value="NZ_JAQQFM010000001.1"/>
</dbReference>
<dbReference type="PROSITE" id="PS51257">
    <property type="entry name" value="PROKAR_LIPOPROTEIN"/>
    <property type="match status" value="1"/>
</dbReference>
<evidence type="ECO:0000313" key="4">
    <source>
        <dbReference type="Proteomes" id="UP001629246"/>
    </source>
</evidence>
<sequence>MIMTKLSLTKRFAAFFLALFMVSLVGCASTSGKEGSGEYVDDAVITTKVKAAIFNEPNLKSAEINVETYKGIVQLSGFVSSATSATRASELASGVKGVQSVRNDLRLKK</sequence>
<evidence type="ECO:0000259" key="2">
    <source>
        <dbReference type="PROSITE" id="PS50914"/>
    </source>
</evidence>
<comment type="caution">
    <text evidence="3">The sequence shown here is derived from an EMBL/GenBank/DDBJ whole genome shotgun (WGS) entry which is preliminary data.</text>
</comment>
<dbReference type="SMART" id="SM00749">
    <property type="entry name" value="BON"/>
    <property type="match status" value="1"/>
</dbReference>
<dbReference type="EMBL" id="JAQQFM010000001">
    <property type="protein sequence ID" value="MFL9923230.1"/>
    <property type="molecule type" value="Genomic_DNA"/>
</dbReference>
<organism evidence="3 4">
    <name type="scientific">Herbaspirillum lusitanum</name>
    <dbReference type="NCBI Taxonomy" id="213312"/>
    <lineage>
        <taxon>Bacteria</taxon>
        <taxon>Pseudomonadati</taxon>
        <taxon>Pseudomonadota</taxon>
        <taxon>Betaproteobacteria</taxon>
        <taxon>Burkholderiales</taxon>
        <taxon>Oxalobacteraceae</taxon>
        <taxon>Herbaspirillum</taxon>
    </lineage>
</organism>
<dbReference type="InterPro" id="IPR007055">
    <property type="entry name" value="BON_dom"/>
</dbReference>
<reference evidence="3 4" key="1">
    <citation type="journal article" date="2024" name="Chem. Sci.">
        <title>Discovery of megapolipeptins by genome mining of a Burkholderiales bacteria collection.</title>
        <authorList>
            <person name="Paulo B.S."/>
            <person name="Recchia M.J.J."/>
            <person name="Lee S."/>
            <person name="Fergusson C.H."/>
            <person name="Romanowski S.B."/>
            <person name="Hernandez A."/>
            <person name="Krull N."/>
            <person name="Liu D.Y."/>
            <person name="Cavanagh H."/>
            <person name="Bos A."/>
            <person name="Gray C.A."/>
            <person name="Murphy B.T."/>
            <person name="Linington R.G."/>
            <person name="Eustaquio A.S."/>
        </authorList>
    </citation>
    <scope>NUCLEOTIDE SEQUENCE [LARGE SCALE GENOMIC DNA]</scope>
    <source>
        <strain evidence="3 4">RL21-008-BIB-A</strain>
    </source>
</reference>
<keyword evidence="4" id="KW-1185">Reference proteome</keyword>
<name>A0ABW9A4C8_9BURK</name>
<feature type="chain" id="PRO_5045223914" evidence="1">
    <location>
        <begin position="29"/>
        <end position="109"/>
    </location>
</feature>
<dbReference type="InterPro" id="IPR051686">
    <property type="entry name" value="Lipoprotein_DolP"/>
</dbReference>
<feature type="signal peptide" evidence="1">
    <location>
        <begin position="1"/>
        <end position="28"/>
    </location>
</feature>
<dbReference type="Pfam" id="PF04972">
    <property type="entry name" value="BON"/>
    <property type="match status" value="1"/>
</dbReference>
<dbReference type="Proteomes" id="UP001629246">
    <property type="component" value="Unassembled WGS sequence"/>
</dbReference>
<evidence type="ECO:0000313" key="3">
    <source>
        <dbReference type="EMBL" id="MFL9923230.1"/>
    </source>
</evidence>